<organism evidence="3 4">
    <name type="scientific">Lederbergia wuyishanensis</name>
    <dbReference type="NCBI Taxonomy" id="1347903"/>
    <lineage>
        <taxon>Bacteria</taxon>
        <taxon>Bacillati</taxon>
        <taxon>Bacillota</taxon>
        <taxon>Bacilli</taxon>
        <taxon>Bacillales</taxon>
        <taxon>Bacillaceae</taxon>
        <taxon>Lederbergia</taxon>
    </lineage>
</organism>
<dbReference type="RefSeq" id="WP_244683378.1">
    <property type="nucleotide sequence ID" value="NZ_JALIRM010000017.1"/>
</dbReference>
<gene>
    <name evidence="3" type="ORF">J2S14_002479</name>
</gene>
<keyword evidence="2" id="KW-0732">Signal</keyword>
<feature type="signal peptide" evidence="2">
    <location>
        <begin position="1"/>
        <end position="21"/>
    </location>
</feature>
<evidence type="ECO:0008006" key="5">
    <source>
        <dbReference type="Google" id="ProtNLM"/>
    </source>
</evidence>
<protein>
    <recommendedName>
        <fullName evidence="5">DUF4352 domain-containing protein</fullName>
    </recommendedName>
</protein>
<feature type="chain" id="PRO_5045566377" description="DUF4352 domain-containing protein" evidence="2">
    <location>
        <begin position="22"/>
        <end position="245"/>
    </location>
</feature>
<comment type="caution">
    <text evidence="3">The sequence shown here is derived from an EMBL/GenBank/DDBJ whole genome shotgun (WGS) entry which is preliminary data.</text>
</comment>
<evidence type="ECO:0000313" key="4">
    <source>
        <dbReference type="Proteomes" id="UP001232343"/>
    </source>
</evidence>
<evidence type="ECO:0000256" key="2">
    <source>
        <dbReference type="SAM" id="SignalP"/>
    </source>
</evidence>
<evidence type="ECO:0000313" key="3">
    <source>
        <dbReference type="EMBL" id="MDQ0343644.1"/>
    </source>
</evidence>
<feature type="compositionally biased region" description="Acidic residues" evidence="1">
    <location>
        <begin position="66"/>
        <end position="79"/>
    </location>
</feature>
<feature type="region of interest" description="Disordered" evidence="1">
    <location>
        <begin position="23"/>
        <end position="102"/>
    </location>
</feature>
<accession>A0ABU0D5H9</accession>
<proteinExistence type="predicted"/>
<keyword evidence="4" id="KW-1185">Reference proteome</keyword>
<reference evidence="3 4" key="1">
    <citation type="submission" date="2023-07" db="EMBL/GenBank/DDBJ databases">
        <title>Genomic Encyclopedia of Type Strains, Phase IV (KMG-IV): sequencing the most valuable type-strain genomes for metagenomic binning, comparative biology and taxonomic classification.</title>
        <authorList>
            <person name="Goeker M."/>
        </authorList>
    </citation>
    <scope>NUCLEOTIDE SEQUENCE [LARGE SCALE GENOMIC DNA]</scope>
    <source>
        <strain evidence="3 4">DSM 27848</strain>
    </source>
</reference>
<dbReference type="EMBL" id="JAUSUO010000006">
    <property type="protein sequence ID" value="MDQ0343644.1"/>
    <property type="molecule type" value="Genomic_DNA"/>
</dbReference>
<feature type="compositionally biased region" description="Basic and acidic residues" evidence="1">
    <location>
        <begin position="41"/>
        <end position="65"/>
    </location>
</feature>
<sequence length="245" mass="27149">MKKKLMIFTMVFLLLVLSACGPSNETSNQKDNNATPDAVENESKTGETTANKEDDNQDEVEQKSETEEENSSEEADGEVLESTTSSNETDSTDDQPSENMLEGKKIIKYDGDSVIYTIESATFNNKVTTSNPKDDSVARTILSDNEIYLHVKGTIENETKDSVPYAGSLGLIRFLVIYDGKHEFDGYGAVEEEDGSDFKGSSSVDAFTTRKVHYYSKLPLAVSKSDKPLDLIVYAGKEEYKIKLR</sequence>
<name>A0ABU0D5H9_9BACI</name>
<feature type="compositionally biased region" description="Polar residues" evidence="1">
    <location>
        <begin position="23"/>
        <end position="35"/>
    </location>
</feature>
<dbReference type="PROSITE" id="PS51257">
    <property type="entry name" value="PROKAR_LIPOPROTEIN"/>
    <property type="match status" value="1"/>
</dbReference>
<dbReference type="Proteomes" id="UP001232343">
    <property type="component" value="Unassembled WGS sequence"/>
</dbReference>
<evidence type="ECO:0000256" key="1">
    <source>
        <dbReference type="SAM" id="MobiDB-lite"/>
    </source>
</evidence>